<evidence type="ECO:0000313" key="3">
    <source>
        <dbReference type="EMBL" id="MFB9753060.1"/>
    </source>
</evidence>
<dbReference type="EMBL" id="JBHMAG010000012">
    <property type="protein sequence ID" value="MFB9753060.1"/>
    <property type="molecule type" value="Genomic_DNA"/>
</dbReference>
<proteinExistence type="predicted"/>
<dbReference type="InterPro" id="IPR006059">
    <property type="entry name" value="SBP"/>
</dbReference>
<dbReference type="PANTHER" id="PTHR43649">
    <property type="entry name" value="ARABINOSE-BINDING PROTEIN-RELATED"/>
    <property type="match status" value="1"/>
</dbReference>
<dbReference type="Gene3D" id="3.40.190.10">
    <property type="entry name" value="Periplasmic binding protein-like II"/>
    <property type="match status" value="3"/>
</dbReference>
<evidence type="ECO:0000256" key="1">
    <source>
        <dbReference type="SAM" id="MobiDB-lite"/>
    </source>
</evidence>
<reference evidence="3 4" key="1">
    <citation type="submission" date="2024-09" db="EMBL/GenBank/DDBJ databases">
        <authorList>
            <person name="Sun Q."/>
            <person name="Mori K."/>
        </authorList>
    </citation>
    <scope>NUCLEOTIDE SEQUENCE [LARGE SCALE GENOMIC DNA]</scope>
    <source>
        <strain evidence="3 4">JCM 12520</strain>
    </source>
</reference>
<dbReference type="RefSeq" id="WP_344902479.1">
    <property type="nucleotide sequence ID" value="NZ_BAAAYO010000001.1"/>
</dbReference>
<evidence type="ECO:0000313" key="4">
    <source>
        <dbReference type="Proteomes" id="UP001589619"/>
    </source>
</evidence>
<dbReference type="Pfam" id="PF01547">
    <property type="entry name" value="SBP_bac_1"/>
    <property type="match status" value="1"/>
</dbReference>
<comment type="caution">
    <text evidence="3">The sequence shown here is derived from an EMBL/GenBank/DDBJ whole genome shotgun (WGS) entry which is preliminary data.</text>
</comment>
<protein>
    <submittedName>
        <fullName evidence="3">Extracellular solute-binding protein</fullName>
    </submittedName>
</protein>
<gene>
    <name evidence="3" type="ORF">ACFFNY_15960</name>
</gene>
<name>A0ABV5VXM1_9BACL</name>
<sequence>MRKKMTASLLLLSVALSAAACSSGGDKPSTSGGTASKQPDTDKPKPVLRQLLGYNRFDPNNNPVATYLKEATGYTVKYSMLPVENADEKLNLMMANQESYDFMKLNATQFAQLASSGALEPLNELIDKYGPNMKRVISKSSWNGATMKNQILAIPELAGSGITSGYSLVYRQDWLDELKLPVPTTLDELVNVLREVKAKKKVIPLSGGKDPIQGEIGAAMGWLYGVANQFKVEGGKIIHLAEDPKTVEYLTFMNKLYAEGLIDPEWAINQPNTLIERFTSGQSFMYREGWWNGASITDALASKTPGAKIGILPPLKDASGAAHASGSGGIGFFIGIPKWAPNKEETIKYIDKKFDEQIFKQLALGQEGKHYKVEDGKYIPILPIFEDEWNFAGELLTGIDEEKYPIYWQARVRKNPVVQNYFETFQKNAKGITYKDAMMFAPPIPEVSKNKQKLVKFTEDEFIKFITGAKPINQYDKYLQQWKADGGEEMMKAANNWYATVK</sequence>
<feature type="chain" id="PRO_5047538130" evidence="2">
    <location>
        <begin position="21"/>
        <end position="502"/>
    </location>
</feature>
<evidence type="ECO:0000256" key="2">
    <source>
        <dbReference type="SAM" id="SignalP"/>
    </source>
</evidence>
<keyword evidence="2" id="KW-0732">Signal</keyword>
<feature type="signal peptide" evidence="2">
    <location>
        <begin position="1"/>
        <end position="20"/>
    </location>
</feature>
<dbReference type="PANTHER" id="PTHR43649:SF17">
    <property type="entry name" value="ABC TRANSPORTER SOLUTE BINDING PROTEIN-SUGAR TRANSPORT"/>
    <property type="match status" value="1"/>
</dbReference>
<dbReference type="PROSITE" id="PS51257">
    <property type="entry name" value="PROKAR_LIPOPROTEIN"/>
    <property type="match status" value="1"/>
</dbReference>
<dbReference type="SUPFAM" id="SSF53850">
    <property type="entry name" value="Periplasmic binding protein-like II"/>
    <property type="match status" value="1"/>
</dbReference>
<dbReference type="Proteomes" id="UP001589619">
    <property type="component" value="Unassembled WGS sequence"/>
</dbReference>
<feature type="compositionally biased region" description="Polar residues" evidence="1">
    <location>
        <begin position="28"/>
        <end position="38"/>
    </location>
</feature>
<accession>A0ABV5VXM1</accession>
<keyword evidence="4" id="KW-1185">Reference proteome</keyword>
<dbReference type="InterPro" id="IPR050490">
    <property type="entry name" value="Bact_solute-bd_prot1"/>
</dbReference>
<feature type="region of interest" description="Disordered" evidence="1">
    <location>
        <begin position="22"/>
        <end position="46"/>
    </location>
</feature>
<organism evidence="3 4">
    <name type="scientific">Paenibacillus hodogayensis</name>
    <dbReference type="NCBI Taxonomy" id="279208"/>
    <lineage>
        <taxon>Bacteria</taxon>
        <taxon>Bacillati</taxon>
        <taxon>Bacillota</taxon>
        <taxon>Bacilli</taxon>
        <taxon>Bacillales</taxon>
        <taxon>Paenibacillaceae</taxon>
        <taxon>Paenibacillus</taxon>
    </lineage>
</organism>